<comment type="caution">
    <text evidence="2">The sequence shown here is derived from an EMBL/GenBank/DDBJ whole genome shotgun (WGS) entry which is preliminary data.</text>
</comment>
<evidence type="ECO:0008006" key="4">
    <source>
        <dbReference type="Google" id="ProtNLM"/>
    </source>
</evidence>
<dbReference type="CDD" id="cd07067">
    <property type="entry name" value="HP_PGM_like"/>
    <property type="match status" value="1"/>
</dbReference>
<dbReference type="InterPro" id="IPR051695">
    <property type="entry name" value="Phosphoglycerate_Mutase"/>
</dbReference>
<gene>
    <name evidence="2" type="ORF">GCM10011340_24650</name>
</gene>
<dbReference type="EMBL" id="BNAG01000003">
    <property type="protein sequence ID" value="GHE68034.1"/>
    <property type="molecule type" value="Genomic_DNA"/>
</dbReference>
<dbReference type="PROSITE" id="PS00175">
    <property type="entry name" value="PG_MUTASE"/>
    <property type="match status" value="1"/>
</dbReference>
<keyword evidence="1" id="KW-0378">Hydrolase</keyword>
<name>A0ABQ3IBW2_9BACT</name>
<dbReference type="InterPro" id="IPR029033">
    <property type="entry name" value="His_PPase_superfam"/>
</dbReference>
<dbReference type="PANTHER" id="PTHR46517">
    <property type="entry name" value="FRUCTOSE-2,6-BISPHOSPHATASE TIGAR"/>
    <property type="match status" value="1"/>
</dbReference>
<keyword evidence="3" id="KW-1185">Reference proteome</keyword>
<evidence type="ECO:0000313" key="3">
    <source>
        <dbReference type="Proteomes" id="UP000658258"/>
    </source>
</evidence>
<dbReference type="Gene3D" id="3.40.50.1240">
    <property type="entry name" value="Phosphoglycerate mutase-like"/>
    <property type="match status" value="1"/>
</dbReference>
<dbReference type="PIRSF" id="PIRSF000709">
    <property type="entry name" value="6PFK_2-Ptase"/>
    <property type="match status" value="1"/>
</dbReference>
<dbReference type="PANTHER" id="PTHR46517:SF1">
    <property type="entry name" value="FRUCTOSE-2,6-BISPHOSPHATASE TIGAR"/>
    <property type="match status" value="1"/>
</dbReference>
<reference evidence="3" key="1">
    <citation type="journal article" date="2019" name="Int. J. Syst. Evol. Microbiol.">
        <title>The Global Catalogue of Microorganisms (GCM) 10K type strain sequencing project: providing services to taxonomists for standard genome sequencing and annotation.</title>
        <authorList>
            <consortium name="The Broad Institute Genomics Platform"/>
            <consortium name="The Broad Institute Genome Sequencing Center for Infectious Disease"/>
            <person name="Wu L."/>
            <person name="Ma J."/>
        </authorList>
    </citation>
    <scope>NUCLEOTIDE SEQUENCE [LARGE SCALE GENOMIC DNA]</scope>
    <source>
        <strain evidence="3">CGMCC 1.15111</strain>
    </source>
</reference>
<dbReference type="RefSeq" id="WP_189630559.1">
    <property type="nucleotide sequence ID" value="NZ_BNAG01000003.1"/>
</dbReference>
<dbReference type="Pfam" id="PF00300">
    <property type="entry name" value="His_Phos_1"/>
    <property type="match status" value="1"/>
</dbReference>
<dbReference type="Proteomes" id="UP000658258">
    <property type="component" value="Unassembled WGS sequence"/>
</dbReference>
<proteinExistence type="predicted"/>
<dbReference type="SMART" id="SM00855">
    <property type="entry name" value="PGAM"/>
    <property type="match status" value="1"/>
</dbReference>
<sequence>MIKKIYLTRHGETDYNKQGIVQGSGIDSDLNGKGRAQAAAFYETYGSWPFDKLYVSGLKRTHQSMEGFINDGLPYEVLTDLNEISWGSREGLPVDQEGTAYYLQMIERWQKGETNLAIDGGESPDQVAARMRNALSYILDRTDEHHVLICMHGRAMRVMLAVMLNYPLKCMDMFEHSNLCLYQLAYTGTSFQLEKYNDTNHLKGRVG</sequence>
<evidence type="ECO:0000313" key="2">
    <source>
        <dbReference type="EMBL" id="GHE68034.1"/>
    </source>
</evidence>
<dbReference type="InterPro" id="IPR013078">
    <property type="entry name" value="His_Pase_superF_clade-1"/>
</dbReference>
<accession>A0ABQ3IBW2</accession>
<evidence type="ECO:0000256" key="1">
    <source>
        <dbReference type="ARBA" id="ARBA00022801"/>
    </source>
</evidence>
<protein>
    <recommendedName>
        <fullName evidence="4">Histidine phosphatase family protein</fullName>
    </recommendedName>
</protein>
<organism evidence="2 3">
    <name type="scientific">Roseivirga thermotolerans</name>
    <dbReference type="NCBI Taxonomy" id="1758176"/>
    <lineage>
        <taxon>Bacteria</taxon>
        <taxon>Pseudomonadati</taxon>
        <taxon>Bacteroidota</taxon>
        <taxon>Cytophagia</taxon>
        <taxon>Cytophagales</taxon>
        <taxon>Roseivirgaceae</taxon>
        <taxon>Roseivirga</taxon>
    </lineage>
</organism>
<dbReference type="InterPro" id="IPR001345">
    <property type="entry name" value="PG/BPGM_mutase_AS"/>
</dbReference>
<dbReference type="SUPFAM" id="SSF53254">
    <property type="entry name" value="Phosphoglycerate mutase-like"/>
    <property type="match status" value="1"/>
</dbReference>